<comment type="subcellular location">
    <subcellularLocation>
        <location evidence="1">Nucleus</location>
        <location evidence="1">Nucleolus</location>
    </subcellularLocation>
</comment>
<dbReference type="GeneID" id="94336932"/>
<evidence type="ECO:0000256" key="5">
    <source>
        <dbReference type="ARBA" id="ARBA00022737"/>
    </source>
</evidence>
<dbReference type="AlphaFoldDB" id="A0AAD9PKD3"/>
<dbReference type="GO" id="GO:0043021">
    <property type="term" value="F:ribonucleoprotein complex binding"/>
    <property type="evidence" value="ECO:0007669"/>
    <property type="project" value="TreeGrafter"/>
</dbReference>
<sequence>MPGELLTDDDLKLIRRIRKGMYPIEGYNQEEQYVEFENDDSIHPVSYVPPPKRQFMPSIHEAKKIARLVELIKSGKLTPPSLRQKEEKDPFKVEDIWGDAIYSVDFKTARRGMSHEIRAPKIPLPTHAESYNPPPEYLFDEEVCDI</sequence>
<evidence type="ECO:0000313" key="8">
    <source>
        <dbReference type="EMBL" id="KAK2196037.1"/>
    </source>
</evidence>
<protein>
    <submittedName>
        <fullName evidence="8">Bifunctional WD repeat BOP1-Erb1/BOP1</fullName>
    </submittedName>
</protein>
<dbReference type="Pfam" id="PF08145">
    <property type="entry name" value="BOP1NT"/>
    <property type="match status" value="1"/>
</dbReference>
<evidence type="ECO:0000256" key="3">
    <source>
        <dbReference type="ARBA" id="ARBA00022552"/>
    </source>
</evidence>
<evidence type="ECO:0000256" key="6">
    <source>
        <dbReference type="ARBA" id="ARBA00023242"/>
    </source>
</evidence>
<dbReference type="Proteomes" id="UP001214638">
    <property type="component" value="Unassembled WGS sequence"/>
</dbReference>
<keyword evidence="4" id="KW-0853">WD repeat</keyword>
<evidence type="ECO:0000256" key="1">
    <source>
        <dbReference type="ARBA" id="ARBA00004604"/>
    </source>
</evidence>
<evidence type="ECO:0000256" key="4">
    <source>
        <dbReference type="ARBA" id="ARBA00022574"/>
    </source>
</evidence>
<evidence type="ECO:0000313" key="9">
    <source>
        <dbReference type="Proteomes" id="UP001214638"/>
    </source>
</evidence>
<keyword evidence="5" id="KW-0677">Repeat</keyword>
<gene>
    <name evidence="8" type="ORF">BdWA1_002635</name>
</gene>
<dbReference type="GO" id="GO:0000463">
    <property type="term" value="P:maturation of LSU-rRNA from tricistronic rRNA transcript (SSU-rRNA, 5.8S rRNA, LSU-rRNA)"/>
    <property type="evidence" value="ECO:0007669"/>
    <property type="project" value="TreeGrafter"/>
</dbReference>
<dbReference type="PANTHER" id="PTHR17605:SF0">
    <property type="entry name" value="RIBOSOME BIOGENESIS PROTEIN BOP1"/>
    <property type="match status" value="1"/>
</dbReference>
<name>A0AAD9PKD3_9APIC</name>
<dbReference type="PANTHER" id="PTHR17605">
    <property type="entry name" value="RIBOSOME BIOGENESIS PROTEIN BOP1 BLOCK OF PROLIFERATION 1 PROTEIN"/>
    <property type="match status" value="1"/>
</dbReference>
<accession>A0AAD9PKD3</accession>
<keyword evidence="3" id="KW-0698">rRNA processing</keyword>
<dbReference type="RefSeq" id="XP_067802879.1">
    <property type="nucleotide sequence ID" value="XM_067947657.1"/>
</dbReference>
<organism evidence="8 9">
    <name type="scientific">Babesia duncani</name>
    <dbReference type="NCBI Taxonomy" id="323732"/>
    <lineage>
        <taxon>Eukaryota</taxon>
        <taxon>Sar</taxon>
        <taxon>Alveolata</taxon>
        <taxon>Apicomplexa</taxon>
        <taxon>Aconoidasida</taxon>
        <taxon>Piroplasmida</taxon>
        <taxon>Babesiidae</taxon>
        <taxon>Babesia</taxon>
    </lineage>
</organism>
<keyword evidence="9" id="KW-1185">Reference proteome</keyword>
<keyword evidence="6" id="KW-0539">Nucleus</keyword>
<comment type="caution">
    <text evidence="8">The sequence shown here is derived from an EMBL/GenBank/DDBJ whole genome shotgun (WGS) entry which is preliminary data.</text>
</comment>
<evidence type="ECO:0000259" key="7">
    <source>
        <dbReference type="SMART" id="SM01035"/>
    </source>
</evidence>
<feature type="domain" description="BOP1 N-terminal" evidence="7">
    <location>
        <begin position="2"/>
        <end position="142"/>
    </location>
</feature>
<dbReference type="GO" id="GO:0070545">
    <property type="term" value="C:PeBoW complex"/>
    <property type="evidence" value="ECO:0007669"/>
    <property type="project" value="TreeGrafter"/>
</dbReference>
<dbReference type="KEGG" id="bdw:94336932"/>
<dbReference type="GO" id="GO:0030687">
    <property type="term" value="C:preribosome, large subunit precursor"/>
    <property type="evidence" value="ECO:0007669"/>
    <property type="project" value="TreeGrafter"/>
</dbReference>
<evidence type="ECO:0000256" key="2">
    <source>
        <dbReference type="ARBA" id="ARBA00022517"/>
    </source>
</evidence>
<reference evidence="8" key="1">
    <citation type="journal article" date="2023" name="Nat. Microbiol.">
        <title>Babesia duncani multi-omics identifies virulence factors and drug targets.</title>
        <authorList>
            <person name="Singh P."/>
            <person name="Lonardi S."/>
            <person name="Liang Q."/>
            <person name="Vydyam P."/>
            <person name="Khabirova E."/>
            <person name="Fang T."/>
            <person name="Gihaz S."/>
            <person name="Thekkiniath J."/>
            <person name="Munshi M."/>
            <person name="Abel S."/>
            <person name="Ciampossin L."/>
            <person name="Batugedara G."/>
            <person name="Gupta M."/>
            <person name="Lu X.M."/>
            <person name="Lenz T."/>
            <person name="Chakravarty S."/>
            <person name="Cornillot E."/>
            <person name="Hu Y."/>
            <person name="Ma W."/>
            <person name="Gonzalez L.M."/>
            <person name="Sanchez S."/>
            <person name="Estrada K."/>
            <person name="Sanchez-Flores A."/>
            <person name="Montero E."/>
            <person name="Harb O.S."/>
            <person name="Le Roch K.G."/>
            <person name="Mamoun C.B."/>
        </authorList>
    </citation>
    <scope>NUCLEOTIDE SEQUENCE</scope>
    <source>
        <strain evidence="8">WA1</strain>
    </source>
</reference>
<dbReference type="SMART" id="SM01035">
    <property type="entry name" value="BOP1NT"/>
    <property type="match status" value="1"/>
</dbReference>
<dbReference type="InterPro" id="IPR028598">
    <property type="entry name" value="BOP1/Erb1"/>
</dbReference>
<dbReference type="InterPro" id="IPR012953">
    <property type="entry name" value="BOP1_N_dom"/>
</dbReference>
<proteinExistence type="predicted"/>
<dbReference type="EMBL" id="JALLKP010000003">
    <property type="protein sequence ID" value="KAK2196037.1"/>
    <property type="molecule type" value="Genomic_DNA"/>
</dbReference>
<keyword evidence="2" id="KW-0690">Ribosome biogenesis</keyword>